<feature type="repeat" description="WD" evidence="3">
    <location>
        <begin position="920"/>
        <end position="961"/>
    </location>
</feature>
<dbReference type="PRINTS" id="PR00320">
    <property type="entry name" value="GPROTEINBRPT"/>
</dbReference>
<evidence type="ECO:0000313" key="6">
    <source>
        <dbReference type="Proteomes" id="UP000054248"/>
    </source>
</evidence>
<feature type="repeat" description="WD" evidence="3">
    <location>
        <begin position="662"/>
        <end position="703"/>
    </location>
</feature>
<dbReference type="InterPro" id="IPR011659">
    <property type="entry name" value="WD40"/>
</dbReference>
<dbReference type="STRING" id="1051891.A0A0C3K683"/>
<reference evidence="5 6" key="1">
    <citation type="submission" date="2014-04" db="EMBL/GenBank/DDBJ databases">
        <authorList>
            <consortium name="DOE Joint Genome Institute"/>
            <person name="Kuo A."/>
            <person name="Girlanda M."/>
            <person name="Perotto S."/>
            <person name="Kohler A."/>
            <person name="Nagy L.G."/>
            <person name="Floudas D."/>
            <person name="Copeland A."/>
            <person name="Barry K.W."/>
            <person name="Cichocki N."/>
            <person name="Veneault-Fourrey C."/>
            <person name="LaButti K."/>
            <person name="Lindquist E.A."/>
            <person name="Lipzen A."/>
            <person name="Lundell T."/>
            <person name="Morin E."/>
            <person name="Murat C."/>
            <person name="Sun H."/>
            <person name="Tunlid A."/>
            <person name="Henrissat B."/>
            <person name="Grigoriev I.V."/>
            <person name="Hibbett D.S."/>
            <person name="Martin F."/>
            <person name="Nordberg H.P."/>
            <person name="Cantor M.N."/>
            <person name="Hua S.X."/>
        </authorList>
    </citation>
    <scope>NUCLEOTIDE SEQUENCE [LARGE SCALE GENOMIC DNA]</scope>
    <source>
        <strain evidence="5 6">MUT 4182</strain>
    </source>
</reference>
<dbReference type="AlphaFoldDB" id="A0A0C3K683"/>
<dbReference type="Proteomes" id="UP000054248">
    <property type="component" value="Unassembled WGS sequence"/>
</dbReference>
<dbReference type="HOGENOM" id="CLU_000288_6_3_1"/>
<dbReference type="CDD" id="cd00200">
    <property type="entry name" value="WD40"/>
    <property type="match status" value="1"/>
</dbReference>
<dbReference type="Gene3D" id="3.40.50.300">
    <property type="entry name" value="P-loop containing nucleotide triphosphate hydrolases"/>
    <property type="match status" value="1"/>
</dbReference>
<feature type="repeat" description="WD" evidence="3">
    <location>
        <begin position="705"/>
        <end position="746"/>
    </location>
</feature>
<dbReference type="InterPro" id="IPR001680">
    <property type="entry name" value="WD40_rpt"/>
</dbReference>
<dbReference type="EMBL" id="KN823470">
    <property type="protein sequence ID" value="KIO16863.1"/>
    <property type="molecule type" value="Genomic_DNA"/>
</dbReference>
<dbReference type="PROSITE" id="PS00678">
    <property type="entry name" value="WD_REPEATS_1"/>
    <property type="match status" value="3"/>
</dbReference>
<dbReference type="OrthoDB" id="163438at2759"/>
<evidence type="ECO:0000256" key="3">
    <source>
        <dbReference type="PROSITE-ProRule" id="PRU00221"/>
    </source>
</evidence>
<dbReference type="PANTHER" id="PTHR44129">
    <property type="entry name" value="WD REPEAT-CONTAINING PROTEIN POP1"/>
    <property type="match status" value="1"/>
</dbReference>
<dbReference type="SMART" id="SM00320">
    <property type="entry name" value="WD40"/>
    <property type="match status" value="10"/>
</dbReference>
<keyword evidence="2" id="KW-0677">Repeat</keyword>
<dbReference type="InterPro" id="IPR019775">
    <property type="entry name" value="WD40_repeat_CS"/>
</dbReference>
<gene>
    <name evidence="5" type="ORF">M407DRAFT_50036</name>
</gene>
<feature type="repeat" description="WD" evidence="3">
    <location>
        <begin position="877"/>
        <end position="918"/>
    </location>
</feature>
<feature type="non-terminal residue" evidence="5">
    <location>
        <position position="986"/>
    </location>
</feature>
<dbReference type="InterPro" id="IPR036322">
    <property type="entry name" value="WD40_repeat_dom_sf"/>
</dbReference>
<evidence type="ECO:0000313" key="5">
    <source>
        <dbReference type="EMBL" id="KIO16863.1"/>
    </source>
</evidence>
<dbReference type="PROSITE" id="PS50294">
    <property type="entry name" value="WD_REPEATS_REGION"/>
    <property type="match status" value="9"/>
</dbReference>
<protein>
    <recommendedName>
        <fullName evidence="4">NACHT domain-containing protein</fullName>
    </recommendedName>
</protein>
<dbReference type="InterPro" id="IPR050349">
    <property type="entry name" value="WD_LIS1/nudF_dynein_reg"/>
</dbReference>
<dbReference type="InterPro" id="IPR011047">
    <property type="entry name" value="Quinoprotein_ADH-like_sf"/>
</dbReference>
<keyword evidence="6" id="KW-1185">Reference proteome</keyword>
<dbReference type="SUPFAM" id="SSF50978">
    <property type="entry name" value="WD40 repeat-like"/>
    <property type="match status" value="1"/>
</dbReference>
<evidence type="ECO:0000259" key="4">
    <source>
        <dbReference type="PROSITE" id="PS50837"/>
    </source>
</evidence>
<dbReference type="Pfam" id="PF24883">
    <property type="entry name" value="NPHP3_N"/>
    <property type="match status" value="1"/>
</dbReference>
<evidence type="ECO:0000256" key="2">
    <source>
        <dbReference type="ARBA" id="ARBA00022737"/>
    </source>
</evidence>
<feature type="repeat" description="WD" evidence="3">
    <location>
        <begin position="748"/>
        <end position="780"/>
    </location>
</feature>
<dbReference type="PROSITE" id="PS50082">
    <property type="entry name" value="WD_REPEATS_2"/>
    <property type="match status" value="9"/>
</dbReference>
<dbReference type="SUPFAM" id="SSF50998">
    <property type="entry name" value="Quinoprotein alcohol dehydrogenase-like"/>
    <property type="match status" value="1"/>
</dbReference>
<name>A0A0C3K683_9AGAM</name>
<dbReference type="InterPro" id="IPR007111">
    <property type="entry name" value="NACHT_NTPase"/>
</dbReference>
<organism evidence="5 6">
    <name type="scientific">Tulasnella calospora MUT 4182</name>
    <dbReference type="NCBI Taxonomy" id="1051891"/>
    <lineage>
        <taxon>Eukaryota</taxon>
        <taxon>Fungi</taxon>
        <taxon>Dikarya</taxon>
        <taxon>Basidiomycota</taxon>
        <taxon>Agaricomycotina</taxon>
        <taxon>Agaricomycetes</taxon>
        <taxon>Cantharellales</taxon>
        <taxon>Tulasnellaceae</taxon>
        <taxon>Tulasnella</taxon>
    </lineage>
</organism>
<feature type="repeat" description="WD" evidence="3">
    <location>
        <begin position="619"/>
        <end position="660"/>
    </location>
</feature>
<proteinExistence type="predicted"/>
<feature type="non-terminal residue" evidence="5">
    <location>
        <position position="1"/>
    </location>
</feature>
<feature type="domain" description="NACHT" evidence="4">
    <location>
        <begin position="25"/>
        <end position="169"/>
    </location>
</feature>
<feature type="repeat" description="WD" evidence="3">
    <location>
        <begin position="963"/>
        <end position="986"/>
    </location>
</feature>
<reference evidence="6" key="2">
    <citation type="submission" date="2015-01" db="EMBL/GenBank/DDBJ databases">
        <title>Evolutionary Origins and Diversification of the Mycorrhizal Mutualists.</title>
        <authorList>
            <consortium name="DOE Joint Genome Institute"/>
            <consortium name="Mycorrhizal Genomics Consortium"/>
            <person name="Kohler A."/>
            <person name="Kuo A."/>
            <person name="Nagy L.G."/>
            <person name="Floudas D."/>
            <person name="Copeland A."/>
            <person name="Barry K.W."/>
            <person name="Cichocki N."/>
            <person name="Veneault-Fourrey C."/>
            <person name="LaButti K."/>
            <person name="Lindquist E.A."/>
            <person name="Lipzen A."/>
            <person name="Lundell T."/>
            <person name="Morin E."/>
            <person name="Murat C."/>
            <person name="Riley R."/>
            <person name="Ohm R."/>
            <person name="Sun H."/>
            <person name="Tunlid A."/>
            <person name="Henrissat B."/>
            <person name="Grigoriev I.V."/>
            <person name="Hibbett D.S."/>
            <person name="Martin F."/>
        </authorList>
    </citation>
    <scope>NUCLEOTIDE SEQUENCE [LARGE SCALE GENOMIC DNA]</scope>
    <source>
        <strain evidence="6">MUT 4182</strain>
    </source>
</reference>
<dbReference type="InterPro" id="IPR015943">
    <property type="entry name" value="WD40/YVTN_repeat-like_dom_sf"/>
</dbReference>
<evidence type="ECO:0000256" key="1">
    <source>
        <dbReference type="ARBA" id="ARBA00022574"/>
    </source>
</evidence>
<dbReference type="PROSITE" id="PS50837">
    <property type="entry name" value="NACHT"/>
    <property type="match status" value="1"/>
</dbReference>
<feature type="repeat" description="WD" evidence="3">
    <location>
        <begin position="791"/>
        <end position="832"/>
    </location>
</feature>
<dbReference type="Pfam" id="PF07676">
    <property type="entry name" value="PD40"/>
    <property type="match status" value="1"/>
</dbReference>
<dbReference type="Gene3D" id="2.130.10.10">
    <property type="entry name" value="YVTN repeat-like/Quinoprotein amine dehydrogenase"/>
    <property type="match status" value="3"/>
</dbReference>
<sequence>CFPGTRMKILERIDSWIRDTSTPDRVLWIRGMAGRGKSTIASTVAHGWECRASCAIFHFRRGQNAVNSRILCALARQLGNSLAPEVKNAVFECVRENQDVADQRLEEQFKTLFVAPLSKLNGQSHPILIVVDALDECDNPKDAVDLVRLIHKHSPSFPNNVKFLITCRPEGAILRNLESKPWRKEDLDLASDMNNDLARFIRAACNRIRDEHELSEDWPSTREIEQLVQMSQGLFQWARTAITYVGDGSPIDRLRMLLGRPEMWSGLDDLYHQILLKAFINVRLDPIRRGLLRQVVGTVAVAPYSISPQVVANMYSRHQMFDGINQEDIIQFLRKDILADLSSLLFLPPSPTEPMRLMHTSIRDLLVSADRCEQQPYYIDPIRQHQQVANACFKVMLESLKENICSLSDLSKPSSEVRDITEREVSPAVRYCCRAWSTHLTEGIRWPKNGGDAASTELADLEIFSKEKIMYWLEVMSLVGATTDAVIAAKRVHEWLLVKPSTEGPKYGPLAVLWDDVQRFLTTFLEPISFGPLHIYISALSHCPTETEIWRLYGKNAKIRGLGAQRMSTWPSNLWTRSQNAMVIAVAFSPDGRILAFGSNGISVRLLDTQTGTEVGEPLAGHSQSIWSVCFSPNGKLLASGSADATIRLWNPETQTAVGEPLTGHSHEIHSVCFSPDGTTLASGSDDKTVRLWNIQTRTAVGQPLTGHSARVWSVCFSHDGKLLVSGSADATIRLWDPETQTAVGGPLTGHSNSVYSVCFSPDGEALASASADHTIRLWDPCTGAAVGEPLDGHSDYVRSVCFSPDGKLLASGSDDKTIRLWNSRNGAPLGEPHTGHGNYVRSVCFSPDGKHLASGSDDKTVRLWNPLAQAVVAGSLVSHRANVNSVCFSPDGKRLASGSNDNTIRLWDSQTGAAVGEALTGHGNWVQSVCFSPDGNLLASGSYDSEIRLWDPRTGASVGEPLTGHRDWVRSVCFSPDGNLLASGS</sequence>
<dbReference type="Pfam" id="PF00400">
    <property type="entry name" value="WD40"/>
    <property type="match status" value="9"/>
</dbReference>
<accession>A0A0C3K683</accession>
<feature type="repeat" description="WD" evidence="3">
    <location>
        <begin position="834"/>
        <end position="866"/>
    </location>
</feature>
<keyword evidence="1 3" id="KW-0853">WD repeat</keyword>
<dbReference type="InterPro" id="IPR056884">
    <property type="entry name" value="NPHP3-like_N"/>
</dbReference>
<dbReference type="SUPFAM" id="SSF52540">
    <property type="entry name" value="P-loop containing nucleoside triphosphate hydrolases"/>
    <property type="match status" value="1"/>
</dbReference>
<dbReference type="InterPro" id="IPR027417">
    <property type="entry name" value="P-loop_NTPase"/>
</dbReference>
<dbReference type="InterPro" id="IPR020472">
    <property type="entry name" value="WD40_PAC1"/>
</dbReference>